<dbReference type="PATRIC" id="fig|992056.3.peg.818"/>
<dbReference type="AlphaFoldDB" id="J0CT49"/>
<reference evidence="1 2" key="1">
    <citation type="journal article" date="2013" name="Pathog. Dis.">
        <title>Genome sequences of 65 Helicobacter pylori strains isolated from asymptomatic individuals and patients with gastric cancer, peptic ulcer disease, or gastritis.</title>
        <authorList>
            <person name="Blanchard T.G."/>
            <person name="Czinn S.J."/>
            <person name="Correa P."/>
            <person name="Nakazawa T."/>
            <person name="Keelan M."/>
            <person name="Morningstar L."/>
            <person name="Santana-Cruz I."/>
            <person name="Maroo A."/>
            <person name="McCracken C."/>
            <person name="Shefchek K."/>
            <person name="Daugherty S."/>
            <person name="Song Y."/>
            <person name="Fraser C.M."/>
            <person name="Fricke W.F."/>
        </authorList>
    </citation>
    <scope>NUCLEOTIDE SEQUENCE [LARGE SCALE GENOMIC DNA]</scope>
    <source>
        <strain evidence="1 2">Hp A-26</strain>
    </source>
</reference>
<protein>
    <submittedName>
        <fullName evidence="1">Uncharacterized protein</fullName>
    </submittedName>
</protein>
<evidence type="ECO:0000313" key="1">
    <source>
        <dbReference type="EMBL" id="EJB76938.1"/>
    </source>
</evidence>
<sequence>MLRNYIYRMEQPFIQFFDQLFKNAHVWHYNQTYLNKGVLKR</sequence>
<gene>
    <name evidence="1" type="ORF">HPHPA26_0831</name>
</gene>
<evidence type="ECO:0000313" key="2">
    <source>
        <dbReference type="Proteomes" id="UP000005323"/>
    </source>
</evidence>
<proteinExistence type="predicted"/>
<organism evidence="1 2">
    <name type="scientific">Helicobacter pylori Hp A-26</name>
    <dbReference type="NCBI Taxonomy" id="992056"/>
    <lineage>
        <taxon>Bacteria</taxon>
        <taxon>Pseudomonadati</taxon>
        <taxon>Campylobacterota</taxon>
        <taxon>Epsilonproteobacteria</taxon>
        <taxon>Campylobacterales</taxon>
        <taxon>Helicobacteraceae</taxon>
        <taxon>Helicobacter</taxon>
    </lineage>
</organism>
<accession>J0CT49</accession>
<comment type="caution">
    <text evidence="1">The sequence shown here is derived from an EMBL/GenBank/DDBJ whole genome shotgun (WGS) entry which is preliminary data.</text>
</comment>
<dbReference type="Proteomes" id="UP000005323">
    <property type="component" value="Unassembled WGS sequence"/>
</dbReference>
<name>J0CT49_HELPX</name>
<dbReference type="EMBL" id="AKOV01000001">
    <property type="protein sequence ID" value="EJB76938.1"/>
    <property type="molecule type" value="Genomic_DNA"/>
</dbReference>